<evidence type="ECO:0000256" key="5">
    <source>
        <dbReference type="SAM" id="MobiDB-lite"/>
    </source>
</evidence>
<dbReference type="GO" id="GO:0003735">
    <property type="term" value="F:structural constituent of ribosome"/>
    <property type="evidence" value="ECO:0007669"/>
    <property type="project" value="InterPro"/>
</dbReference>
<evidence type="ECO:0000256" key="1">
    <source>
        <dbReference type="ARBA" id="ARBA00005589"/>
    </source>
</evidence>
<evidence type="ECO:0000256" key="3">
    <source>
        <dbReference type="ARBA" id="ARBA00023274"/>
    </source>
</evidence>
<dbReference type="GO" id="GO:0070181">
    <property type="term" value="F:small ribosomal subunit rRNA binding"/>
    <property type="evidence" value="ECO:0007669"/>
    <property type="project" value="TreeGrafter"/>
</dbReference>
<keyword evidence="3" id="KW-0687">Ribonucleoprotein</keyword>
<dbReference type="Pfam" id="PF01084">
    <property type="entry name" value="Ribosomal_S18"/>
    <property type="match status" value="1"/>
</dbReference>
<dbReference type="PRINTS" id="PR00974">
    <property type="entry name" value="RIBOSOMALS18"/>
</dbReference>
<keyword evidence="2" id="KW-0689">Ribosomal protein</keyword>
<evidence type="ECO:0000256" key="4">
    <source>
        <dbReference type="ARBA" id="ARBA00035264"/>
    </source>
</evidence>
<dbReference type="GO" id="GO:0005763">
    <property type="term" value="C:mitochondrial small ribosomal subunit"/>
    <property type="evidence" value="ECO:0007669"/>
    <property type="project" value="TreeGrafter"/>
</dbReference>
<feature type="compositionally biased region" description="Basic and acidic residues" evidence="5">
    <location>
        <begin position="201"/>
        <end position="211"/>
    </location>
</feature>
<keyword evidence="7" id="KW-1185">Reference proteome</keyword>
<evidence type="ECO:0000256" key="2">
    <source>
        <dbReference type="ARBA" id="ARBA00022980"/>
    </source>
</evidence>
<dbReference type="Proteomes" id="UP000757232">
    <property type="component" value="Unassembled WGS sequence"/>
</dbReference>
<dbReference type="EMBL" id="LNZH02000187">
    <property type="protein sequence ID" value="OCB87860.1"/>
    <property type="molecule type" value="Genomic_DNA"/>
</dbReference>
<dbReference type="InterPro" id="IPR036870">
    <property type="entry name" value="Ribosomal_bS18_sf"/>
</dbReference>
<evidence type="ECO:0000313" key="6">
    <source>
        <dbReference type="EMBL" id="OCB87860.1"/>
    </source>
</evidence>
<organism evidence="6 7">
    <name type="scientific">Sanghuangporus baumii</name>
    <name type="common">Phellinus baumii</name>
    <dbReference type="NCBI Taxonomy" id="108892"/>
    <lineage>
        <taxon>Eukaryota</taxon>
        <taxon>Fungi</taxon>
        <taxon>Dikarya</taxon>
        <taxon>Basidiomycota</taxon>
        <taxon>Agaricomycotina</taxon>
        <taxon>Agaricomycetes</taxon>
        <taxon>Hymenochaetales</taxon>
        <taxon>Hymenochaetaceae</taxon>
        <taxon>Sanghuangporus</taxon>
    </lineage>
</organism>
<accession>A0A9Q5HXV8</accession>
<protein>
    <recommendedName>
        <fullName evidence="4">Small ribosomal subunit protein bS18m</fullName>
    </recommendedName>
</protein>
<feature type="compositionally biased region" description="Acidic residues" evidence="5">
    <location>
        <begin position="180"/>
        <end position="200"/>
    </location>
</feature>
<sequence>MASFLARPSRILSAQSRCTRHFASSAPACVSQRPGAIASDSHLTVFMDDMADEFKHDGNLQSSSFTSAYRSIEFNRQQYGRPFYRGRVPLGPGREARYRDIFLQHEIDPRREAHNEELMSAYMSRLGQIKPRSVTNLSQRSQRLVGKAIKRAKMMGVVPVFSNTRMRPMEVRSDTLANNDAEDTSEDKAEENEEQNEDKDEDKNGKDDAVQ</sequence>
<comment type="caution">
    <text evidence="6">The sequence shown here is derived from an EMBL/GenBank/DDBJ whole genome shotgun (WGS) entry which is preliminary data.</text>
</comment>
<dbReference type="SUPFAM" id="SSF46911">
    <property type="entry name" value="Ribosomal protein S18"/>
    <property type="match status" value="1"/>
</dbReference>
<comment type="similarity">
    <text evidence="1">Belongs to the bacterial ribosomal protein bS18 family.</text>
</comment>
<dbReference type="OrthoDB" id="21463at2759"/>
<dbReference type="Gene3D" id="4.10.640.10">
    <property type="entry name" value="Ribosomal protein S18"/>
    <property type="match status" value="1"/>
</dbReference>
<dbReference type="GO" id="GO:0032543">
    <property type="term" value="P:mitochondrial translation"/>
    <property type="evidence" value="ECO:0007669"/>
    <property type="project" value="TreeGrafter"/>
</dbReference>
<name>A0A9Q5HXV8_SANBA</name>
<dbReference type="InterPro" id="IPR001648">
    <property type="entry name" value="Ribosomal_bS18"/>
</dbReference>
<dbReference type="PANTHER" id="PTHR13479:SF40">
    <property type="entry name" value="SMALL RIBOSOMAL SUBUNIT PROTEIN BS18M"/>
    <property type="match status" value="1"/>
</dbReference>
<reference evidence="6" key="1">
    <citation type="submission" date="2016-06" db="EMBL/GenBank/DDBJ databases">
        <title>Draft Genome sequence of the fungus Inonotus baumii.</title>
        <authorList>
            <person name="Zhu H."/>
            <person name="Lin W."/>
        </authorList>
    </citation>
    <scope>NUCLEOTIDE SEQUENCE</scope>
    <source>
        <strain evidence="6">821</strain>
    </source>
</reference>
<dbReference type="PANTHER" id="PTHR13479">
    <property type="entry name" value="30S RIBOSOMAL PROTEIN S18"/>
    <property type="match status" value="1"/>
</dbReference>
<dbReference type="AlphaFoldDB" id="A0A9Q5HXV8"/>
<evidence type="ECO:0000313" key="7">
    <source>
        <dbReference type="Proteomes" id="UP000757232"/>
    </source>
</evidence>
<proteinExistence type="inferred from homology"/>
<feature type="region of interest" description="Disordered" evidence="5">
    <location>
        <begin position="168"/>
        <end position="211"/>
    </location>
</feature>
<gene>
    <name evidence="6" type="ORF">A7U60_g4994</name>
</gene>